<dbReference type="Proteomes" id="UP000195602">
    <property type="component" value="Unassembled WGS sequence"/>
</dbReference>
<keyword evidence="1 3" id="KW-0808">Transferase</keyword>
<dbReference type="PROSITE" id="PS01066">
    <property type="entry name" value="UPP_SYNTHASE"/>
    <property type="match status" value="1"/>
</dbReference>
<dbReference type="KEGG" id="clus:A9F13_11g00814"/>
<dbReference type="GO" id="GO:0005811">
    <property type="term" value="C:lipid droplet"/>
    <property type="evidence" value="ECO:0007669"/>
    <property type="project" value="TreeGrafter"/>
</dbReference>
<dbReference type="GO" id="GO:0045547">
    <property type="term" value="F:ditrans,polycis-polyprenyl diphosphate synthase [(2E,6E)-farnesyl diphosphate specific] activity"/>
    <property type="evidence" value="ECO:0007669"/>
    <property type="project" value="TreeGrafter"/>
</dbReference>
<dbReference type="GO" id="GO:1904423">
    <property type="term" value="C:dehydrodolichyl diphosphate synthase complex"/>
    <property type="evidence" value="ECO:0007669"/>
    <property type="project" value="TreeGrafter"/>
</dbReference>
<dbReference type="HAMAP" id="MF_01139">
    <property type="entry name" value="ISPT"/>
    <property type="match status" value="1"/>
</dbReference>
<dbReference type="CDD" id="cd00475">
    <property type="entry name" value="Cis_IPPS"/>
    <property type="match status" value="1"/>
</dbReference>
<dbReference type="PANTHER" id="PTHR10291">
    <property type="entry name" value="DEHYDRODOLICHYL DIPHOSPHATE SYNTHASE FAMILY MEMBER"/>
    <property type="match status" value="1"/>
</dbReference>
<organism evidence="4 5">
    <name type="scientific">Clavispora lusitaniae</name>
    <name type="common">Candida lusitaniae</name>
    <dbReference type="NCBI Taxonomy" id="36911"/>
    <lineage>
        <taxon>Eukaryota</taxon>
        <taxon>Fungi</taxon>
        <taxon>Dikarya</taxon>
        <taxon>Ascomycota</taxon>
        <taxon>Saccharomycotina</taxon>
        <taxon>Pichiomycetes</taxon>
        <taxon>Metschnikowiaceae</taxon>
        <taxon>Clavispora</taxon>
    </lineage>
</organism>
<dbReference type="PANTHER" id="PTHR10291:SF2">
    <property type="entry name" value="DEHYDRODOLICHYL DIPHOSPHATE SYNTHASE COMPLEX SUBUNIT SRT1"/>
    <property type="match status" value="1"/>
</dbReference>
<dbReference type="AlphaFoldDB" id="A0AA91T113"/>
<gene>
    <name evidence="4" type="ORF">A9F13_11g00814</name>
</gene>
<dbReference type="EMBL" id="LYUB02000011">
    <property type="protein sequence ID" value="OVF07744.1"/>
    <property type="molecule type" value="Genomic_DNA"/>
</dbReference>
<dbReference type="EC" id="2.5.1.-" evidence="3"/>
<evidence type="ECO:0000256" key="3">
    <source>
        <dbReference type="RuleBase" id="RU363018"/>
    </source>
</evidence>
<sequence>MLDVTPIQSVLDIFSRLPLSWIPLNLTKKIMMDVLSSGPVPGHLGLIMDGNRRFAKKRGVDSKQGHTAGADSLTSILQCCFKLGIPEITVYAFSIENFSRPQEEIDDIFELLTSRLAALISSDESILKQYKIRVRVIGNKSLLPENVARDLTVVEEKSLFPDSQKILNICTPYTSRDDITNAIKTVAMKRKANGITREDINTKVLDDNMYFGSESRPLDILIRTSGHYRLSDFLLWQCTTKCSIEFVDTLWPDFKFLSLFLTLLKWSYYKQLEVNDKKIYKPVPKPEAKFVDINMLPQSPPFATIASREVNEE</sequence>
<proteinExistence type="inferred from homology"/>
<accession>A0AA91T113</accession>
<dbReference type="GO" id="GO:0016094">
    <property type="term" value="P:polyprenol biosynthetic process"/>
    <property type="evidence" value="ECO:0007669"/>
    <property type="project" value="TreeGrafter"/>
</dbReference>
<dbReference type="InterPro" id="IPR036424">
    <property type="entry name" value="UPP_synth-like_sf"/>
</dbReference>
<evidence type="ECO:0000256" key="1">
    <source>
        <dbReference type="ARBA" id="ARBA00022679"/>
    </source>
</evidence>
<dbReference type="InterPro" id="IPR001441">
    <property type="entry name" value="UPP_synth-like"/>
</dbReference>
<keyword evidence="2" id="KW-0460">Magnesium</keyword>
<dbReference type="GO" id="GO:0016020">
    <property type="term" value="C:membrane"/>
    <property type="evidence" value="ECO:0007669"/>
    <property type="project" value="TreeGrafter"/>
</dbReference>
<dbReference type="SUPFAM" id="SSF64005">
    <property type="entry name" value="Undecaprenyl diphosphate synthase"/>
    <property type="match status" value="1"/>
</dbReference>
<dbReference type="Gene3D" id="3.40.1180.10">
    <property type="entry name" value="Decaprenyl diphosphate synthase-like"/>
    <property type="match status" value="1"/>
</dbReference>
<evidence type="ECO:0000256" key="2">
    <source>
        <dbReference type="ARBA" id="ARBA00022842"/>
    </source>
</evidence>
<evidence type="ECO:0000313" key="5">
    <source>
        <dbReference type="Proteomes" id="UP000195602"/>
    </source>
</evidence>
<dbReference type="FunFam" id="3.40.1180.10:FF:000005">
    <property type="entry name" value="Alkyl transferase"/>
    <property type="match status" value="1"/>
</dbReference>
<dbReference type="Pfam" id="PF01255">
    <property type="entry name" value="Prenyltransf"/>
    <property type="match status" value="1"/>
</dbReference>
<comment type="caution">
    <text evidence="4">The sequence shown here is derived from an EMBL/GenBank/DDBJ whole genome shotgun (WGS) entry which is preliminary data.</text>
</comment>
<protein>
    <recommendedName>
        <fullName evidence="3">Alkyl transferase</fullName>
        <ecNumber evidence="3">2.5.1.-</ecNumber>
    </recommendedName>
</protein>
<dbReference type="GO" id="GO:0005783">
    <property type="term" value="C:endoplasmic reticulum"/>
    <property type="evidence" value="ECO:0007669"/>
    <property type="project" value="TreeGrafter"/>
</dbReference>
<dbReference type="NCBIfam" id="TIGR00055">
    <property type="entry name" value="uppS"/>
    <property type="match status" value="1"/>
</dbReference>
<comment type="similarity">
    <text evidence="3">Belongs to the UPP synthase family.</text>
</comment>
<evidence type="ECO:0000313" key="4">
    <source>
        <dbReference type="EMBL" id="OVF07744.1"/>
    </source>
</evidence>
<dbReference type="InterPro" id="IPR018520">
    <property type="entry name" value="UPP_synth-like_CS"/>
</dbReference>
<reference evidence="4 5" key="1">
    <citation type="submission" date="2017-04" db="EMBL/GenBank/DDBJ databases">
        <title>Draft genome of the yeast Clavispora lusitaniae type strain CBS 6936.</title>
        <authorList>
            <person name="Durrens P."/>
            <person name="Klopp C."/>
            <person name="Biteau N."/>
            <person name="Fitton-Ouhabi V."/>
            <person name="Dementhon K."/>
            <person name="Accoceberry I."/>
            <person name="Sherman D.J."/>
            <person name="Noel T."/>
        </authorList>
    </citation>
    <scope>NUCLEOTIDE SEQUENCE [LARGE SCALE GENOMIC DNA]</scope>
    <source>
        <strain evidence="4 5">CBS 6936</strain>
    </source>
</reference>
<name>A0AA91T113_CLALS</name>